<evidence type="ECO:0000313" key="8">
    <source>
        <dbReference type="Proteomes" id="UP001190700"/>
    </source>
</evidence>
<evidence type="ECO:0000256" key="1">
    <source>
        <dbReference type="ARBA" id="ARBA00004123"/>
    </source>
</evidence>
<dbReference type="InterPro" id="IPR008906">
    <property type="entry name" value="HATC_C_dom"/>
</dbReference>
<evidence type="ECO:0000256" key="5">
    <source>
        <dbReference type="ARBA" id="ARBA00023242"/>
    </source>
</evidence>
<accession>A0AAE0G4K0</accession>
<comment type="subcellular location">
    <subcellularLocation>
        <location evidence="1">Nucleus</location>
    </subcellularLocation>
</comment>
<keyword evidence="2" id="KW-0479">Metal-binding</keyword>
<proteinExistence type="predicted"/>
<comment type="caution">
    <text evidence="7">The sequence shown here is derived from an EMBL/GenBank/DDBJ whole genome shotgun (WGS) entry which is preliminary data.</text>
</comment>
<dbReference type="Proteomes" id="UP001190700">
    <property type="component" value="Unassembled WGS sequence"/>
</dbReference>
<keyword evidence="5" id="KW-0539">Nucleus</keyword>
<evidence type="ECO:0000259" key="6">
    <source>
        <dbReference type="Pfam" id="PF05699"/>
    </source>
</evidence>
<evidence type="ECO:0000256" key="4">
    <source>
        <dbReference type="ARBA" id="ARBA00022833"/>
    </source>
</evidence>
<organism evidence="7 8">
    <name type="scientific">Cymbomonas tetramitiformis</name>
    <dbReference type="NCBI Taxonomy" id="36881"/>
    <lineage>
        <taxon>Eukaryota</taxon>
        <taxon>Viridiplantae</taxon>
        <taxon>Chlorophyta</taxon>
        <taxon>Pyramimonadophyceae</taxon>
        <taxon>Pyramimonadales</taxon>
        <taxon>Pyramimonadaceae</taxon>
        <taxon>Cymbomonas</taxon>
    </lineage>
</organism>
<evidence type="ECO:0000256" key="2">
    <source>
        <dbReference type="ARBA" id="ARBA00022723"/>
    </source>
</evidence>
<dbReference type="PANTHER" id="PTHR46481:SF10">
    <property type="entry name" value="ZINC FINGER BED DOMAIN-CONTAINING PROTEIN 39"/>
    <property type="match status" value="1"/>
</dbReference>
<dbReference type="EMBL" id="LGRX02009936">
    <property type="protein sequence ID" value="KAK3271208.1"/>
    <property type="molecule type" value="Genomic_DNA"/>
</dbReference>
<dbReference type="InterPro" id="IPR052035">
    <property type="entry name" value="ZnF_BED_domain_contain"/>
</dbReference>
<reference evidence="7 8" key="1">
    <citation type="journal article" date="2015" name="Genome Biol. Evol.">
        <title>Comparative Genomics of a Bacterivorous Green Alga Reveals Evolutionary Causalities and Consequences of Phago-Mixotrophic Mode of Nutrition.</title>
        <authorList>
            <person name="Burns J.A."/>
            <person name="Paasch A."/>
            <person name="Narechania A."/>
            <person name="Kim E."/>
        </authorList>
    </citation>
    <scope>NUCLEOTIDE SEQUENCE [LARGE SCALE GENOMIC DNA]</scope>
    <source>
        <strain evidence="7 8">PLY_AMNH</strain>
    </source>
</reference>
<evidence type="ECO:0000256" key="3">
    <source>
        <dbReference type="ARBA" id="ARBA00022771"/>
    </source>
</evidence>
<evidence type="ECO:0000313" key="7">
    <source>
        <dbReference type="EMBL" id="KAK3271208.1"/>
    </source>
</evidence>
<gene>
    <name evidence="7" type="ORF">CYMTET_20428</name>
</gene>
<dbReference type="GO" id="GO:0008270">
    <property type="term" value="F:zinc ion binding"/>
    <property type="evidence" value="ECO:0007669"/>
    <property type="project" value="UniProtKB-KW"/>
</dbReference>
<dbReference type="SUPFAM" id="SSF53098">
    <property type="entry name" value="Ribonuclease H-like"/>
    <property type="match status" value="1"/>
</dbReference>
<dbReference type="Pfam" id="PF05699">
    <property type="entry name" value="Dimer_Tnp_hAT"/>
    <property type="match status" value="1"/>
</dbReference>
<dbReference type="InterPro" id="IPR012337">
    <property type="entry name" value="RNaseH-like_sf"/>
</dbReference>
<dbReference type="GO" id="GO:0046983">
    <property type="term" value="F:protein dimerization activity"/>
    <property type="evidence" value="ECO:0007669"/>
    <property type="project" value="InterPro"/>
</dbReference>
<keyword evidence="4" id="KW-0862">Zinc</keyword>
<dbReference type="PANTHER" id="PTHR46481">
    <property type="entry name" value="ZINC FINGER BED DOMAIN-CONTAINING PROTEIN 4"/>
    <property type="match status" value="1"/>
</dbReference>
<feature type="domain" description="HAT C-terminal dimerisation" evidence="6">
    <location>
        <begin position="425"/>
        <end position="479"/>
    </location>
</feature>
<dbReference type="AlphaFoldDB" id="A0AAE0G4K0"/>
<dbReference type="GO" id="GO:0005634">
    <property type="term" value="C:nucleus"/>
    <property type="evidence" value="ECO:0007669"/>
    <property type="project" value="UniProtKB-SubCell"/>
</dbReference>
<keyword evidence="3" id="KW-0863">Zinc-finger</keyword>
<sequence>MDALREEGIRPSIAGDIWSEGGISVFGILVYYIDRNFEYCERLVSAIPFSDVRHTGLEIELATKRACSEIHIGHFREDVSPGDGEDTVSESVHCTVSDNASNIVSGWETFEGHECNDHTLALIVHTYLAQPEVAEVFKKLRGMTMHLNHSVIGGKLLSECQKRHSVDVTKPPQDNDTRTGWGGACRQATWYISNQVSIQMYDVENPVRAATAVANPDGSVYRDHRLELIEWDIVKESAYFLTYVMNATDILQGTKYPTASRILPIIGKVAYYAKAGTPLKFEKTPVKITNEAVVHARDLLEKALSRRYFNCLADSKLEDWAVAIVLDPRYKHLSFHCVNRWMRGQFTAELAVQWTRQSWEADWKPKLESPTQEAPAMKKRKTAGKPVVTAASFLADSDDEDAMEEPFKAGVQVEGQEKEDELTSRYLGFSRVAPHADILAWWKENEKQLPYLAAMAREFLAVPASTAGVERAFSSVGHTVITHF</sequence>
<name>A0AAE0G4K0_9CHLO</name>
<protein>
    <recommendedName>
        <fullName evidence="6">HAT C-terminal dimerisation domain-containing protein</fullName>
    </recommendedName>
</protein>
<keyword evidence="8" id="KW-1185">Reference proteome</keyword>